<evidence type="ECO:0008006" key="2">
    <source>
        <dbReference type="Google" id="ProtNLM"/>
    </source>
</evidence>
<dbReference type="EMBL" id="HG992341">
    <property type="protein sequence ID" value="CAE6772064.1"/>
    <property type="molecule type" value="Genomic_DNA"/>
</dbReference>
<proteinExistence type="predicted"/>
<dbReference type="AlphaFoldDB" id="A0A8D6Y8B2"/>
<dbReference type="InterPro" id="IPR003615">
    <property type="entry name" value="HNH_nuc"/>
</dbReference>
<dbReference type="EMBL" id="HG992341">
    <property type="protein sequence ID" value="CAE6772036.1"/>
    <property type="molecule type" value="Genomic_DNA"/>
</dbReference>
<accession>A0A8D6Y8B2</accession>
<dbReference type="CDD" id="cd00085">
    <property type="entry name" value="HNHc"/>
    <property type="match status" value="1"/>
</dbReference>
<reference evidence="1" key="1">
    <citation type="submission" date="2021-02" db="EMBL/GenBank/DDBJ databases">
        <authorList>
            <person name="Pothier F. J."/>
        </authorList>
    </citation>
    <scope>NUCLEOTIDE SEQUENCE</scope>
    <source>
        <strain evidence="1">CFBP 1159</strain>
    </source>
</reference>
<gene>
    <name evidence="1" type="ORF">CFBP1159_21880</name>
</gene>
<protein>
    <recommendedName>
        <fullName evidence="2">HNH endonuclease</fullName>
    </recommendedName>
</protein>
<evidence type="ECO:0000313" key="1">
    <source>
        <dbReference type="EMBL" id="CAE6772064.1"/>
    </source>
</evidence>
<organism evidence="1">
    <name type="scientific">Xanthomonas arboricola pv. corylina</name>
    <dbReference type="NCBI Taxonomy" id="487821"/>
    <lineage>
        <taxon>Bacteria</taxon>
        <taxon>Pseudomonadati</taxon>
        <taxon>Pseudomonadota</taxon>
        <taxon>Gammaproteobacteria</taxon>
        <taxon>Lysobacterales</taxon>
        <taxon>Lysobacteraceae</taxon>
        <taxon>Xanthomonas</taxon>
    </lineage>
</organism>
<dbReference type="Proteomes" id="UP000835243">
    <property type="component" value="Chromosome"/>
</dbReference>
<dbReference type="Gene3D" id="1.10.30.50">
    <property type="match status" value="1"/>
</dbReference>
<sequence>MWNLKPLQGFDPREHLNIAFPDDEVTEAEKDFLIDLYVQYQAGLGRPSGALRAAGQRVELYDLVHDAYGLVQDNSRLKNLRSDLKLLADYCPYCGFGQISDLDHLLQRSRFKLLSIFALNLVPCCSVCNRGKRKKPGKNPAKHQLHTYLESVSNFDFLRASASINSTTGALEVTYSIEQCTGMSDELFGRLKFHLTEFKLHDKYVKQVNIHLNEQIAALRMAYKNGPSVLRSFLLETADAHKINFGTNDWRTALFRSLAHCDAFLNGGFEKALGRKGATSPRPE</sequence>
<name>A0A8D6Y8B2_9XANT</name>